<dbReference type="GO" id="GO:0016301">
    <property type="term" value="F:kinase activity"/>
    <property type="evidence" value="ECO:0007669"/>
    <property type="project" value="UniProtKB-KW"/>
</dbReference>
<comment type="function">
    <text evidence="3 17">General (non sugar-specific) component of the phosphoenolpyruvate-dependent sugar phosphotransferase system (sugar PTS). This major carbohydrate active-transport system catalyzes the phosphorylation of incoming sugar substrates concomitantly with their translocation across the cell membrane. Enzyme I transfers the phosphoryl group from phosphoenolpyruvate (PEP) to the phosphoryl carrier protein (HPr).</text>
</comment>
<dbReference type="InterPro" id="IPR036618">
    <property type="entry name" value="PtsI_HPr-bd_sf"/>
</dbReference>
<evidence type="ECO:0000256" key="8">
    <source>
        <dbReference type="ARBA" id="ARBA00022448"/>
    </source>
</evidence>
<dbReference type="Pfam" id="PF00391">
    <property type="entry name" value="PEP-utilizers"/>
    <property type="match status" value="1"/>
</dbReference>
<name>A0A365H1L2_9ACTN</name>
<evidence type="ECO:0000256" key="19">
    <source>
        <dbReference type="PIRSR" id="PIRSR000732-2"/>
    </source>
</evidence>
<dbReference type="InterPro" id="IPR015813">
    <property type="entry name" value="Pyrv/PenolPyrv_kinase-like_dom"/>
</dbReference>
<dbReference type="PANTHER" id="PTHR46244:SF3">
    <property type="entry name" value="PHOSPHOENOLPYRUVATE-PROTEIN PHOSPHOTRANSFERASE"/>
    <property type="match status" value="1"/>
</dbReference>
<dbReference type="InterPro" id="IPR000121">
    <property type="entry name" value="PEP_util_C"/>
</dbReference>
<evidence type="ECO:0000256" key="6">
    <source>
        <dbReference type="ARBA" id="ARBA00012232"/>
    </source>
</evidence>
<feature type="binding site" evidence="20">
    <location>
        <position position="506"/>
    </location>
    <ligand>
        <name>Mg(2+)</name>
        <dbReference type="ChEBI" id="CHEBI:18420"/>
    </ligand>
</feature>
<keyword evidence="12 17" id="KW-0598">Phosphotransferase system</keyword>
<evidence type="ECO:0000313" key="26">
    <source>
        <dbReference type="Proteomes" id="UP000251891"/>
    </source>
</evidence>
<reference evidence="25 26" key="1">
    <citation type="submission" date="2018-06" db="EMBL/GenBank/DDBJ databases">
        <title>Actinomadura craniellae sp. nov. isolated from marine sponge Craniella sp.</title>
        <authorList>
            <person name="Li L."/>
            <person name="Xu Q.H."/>
            <person name="Lin H.W."/>
            <person name="Lu Y.H."/>
        </authorList>
    </citation>
    <scope>NUCLEOTIDE SEQUENCE [LARGE SCALE GENOMIC DNA]</scope>
    <source>
        <strain evidence="25 26">LHW63021</strain>
    </source>
</reference>
<comment type="cofactor">
    <cofactor evidence="2 17 20">
        <name>Mg(2+)</name>
        <dbReference type="ChEBI" id="CHEBI:18420"/>
    </cofactor>
</comment>
<dbReference type="GO" id="GO:0009401">
    <property type="term" value="P:phosphoenolpyruvate-dependent sugar phosphotransferase system"/>
    <property type="evidence" value="ECO:0007669"/>
    <property type="project" value="UniProtKB-KW"/>
</dbReference>
<dbReference type="Gene3D" id="1.10.274.10">
    <property type="entry name" value="PtsI, HPr-binding domain"/>
    <property type="match status" value="1"/>
</dbReference>
<dbReference type="InterPro" id="IPR050499">
    <property type="entry name" value="PEP-utilizing_PTS_enzyme"/>
</dbReference>
<comment type="catalytic activity">
    <reaction evidence="1 17">
        <text>L-histidyl-[protein] + phosphoenolpyruvate = N(pros)-phospho-L-histidyl-[protein] + pyruvate</text>
        <dbReference type="Rhea" id="RHEA:23880"/>
        <dbReference type="Rhea" id="RHEA-COMP:9745"/>
        <dbReference type="Rhea" id="RHEA-COMP:9746"/>
        <dbReference type="ChEBI" id="CHEBI:15361"/>
        <dbReference type="ChEBI" id="CHEBI:29979"/>
        <dbReference type="ChEBI" id="CHEBI:58702"/>
        <dbReference type="ChEBI" id="CHEBI:64837"/>
        <dbReference type="EC" id="2.7.3.9"/>
    </reaction>
</comment>
<gene>
    <name evidence="25" type="primary">ptsP</name>
    <name evidence="25" type="ORF">DPM19_22395</name>
</gene>
<dbReference type="AlphaFoldDB" id="A0A365H1L2"/>
<feature type="domain" description="PEP-utilising enzyme C-terminal" evidence="23">
    <location>
        <begin position="322"/>
        <end position="591"/>
    </location>
</feature>
<evidence type="ECO:0000256" key="1">
    <source>
        <dbReference type="ARBA" id="ARBA00000683"/>
    </source>
</evidence>
<feature type="binding site" evidence="19">
    <location>
        <position position="357"/>
    </location>
    <ligand>
        <name>phosphoenolpyruvate</name>
        <dbReference type="ChEBI" id="CHEBI:58702"/>
    </ligand>
</feature>
<dbReference type="InterPro" id="IPR036637">
    <property type="entry name" value="Phosphohistidine_dom_sf"/>
</dbReference>
<evidence type="ECO:0000256" key="17">
    <source>
        <dbReference type="PIRNR" id="PIRNR000732"/>
    </source>
</evidence>
<feature type="binding site" evidence="19">
    <location>
        <position position="516"/>
    </location>
    <ligand>
        <name>phosphoenolpyruvate</name>
        <dbReference type="ChEBI" id="CHEBI:58702"/>
    </ligand>
</feature>
<feature type="domain" description="Phosphotransferase system enzyme I N-terminal" evidence="24">
    <location>
        <begin position="77"/>
        <end position="193"/>
    </location>
</feature>
<evidence type="ECO:0000256" key="21">
    <source>
        <dbReference type="SAM" id="MobiDB-lite"/>
    </source>
</evidence>
<evidence type="ECO:0000256" key="11">
    <source>
        <dbReference type="ARBA" id="ARBA00022679"/>
    </source>
</evidence>
<dbReference type="OrthoDB" id="9765468at2"/>
<dbReference type="GO" id="GO:0005737">
    <property type="term" value="C:cytoplasm"/>
    <property type="evidence" value="ECO:0007669"/>
    <property type="project" value="UniProtKB-SubCell"/>
</dbReference>
<evidence type="ECO:0000256" key="10">
    <source>
        <dbReference type="ARBA" id="ARBA00022597"/>
    </source>
</evidence>
<evidence type="ECO:0000259" key="22">
    <source>
        <dbReference type="Pfam" id="PF00391"/>
    </source>
</evidence>
<keyword evidence="11 17" id="KW-0808">Transferase</keyword>
<dbReference type="PROSITE" id="PS00370">
    <property type="entry name" value="PEP_ENZYMES_PHOS_SITE"/>
    <property type="match status" value="1"/>
</dbReference>
<keyword evidence="10 17" id="KW-0762">Sugar transport</keyword>
<keyword evidence="8 17" id="KW-0813">Transport</keyword>
<dbReference type="InterPro" id="IPR008279">
    <property type="entry name" value="PEP-util_enz_mobile_dom"/>
</dbReference>
<comment type="similarity">
    <text evidence="5 17">Belongs to the PEP-utilizing enzyme family.</text>
</comment>
<keyword evidence="25" id="KW-0670">Pyruvate</keyword>
<feature type="active site" description="Tele-phosphohistidine intermediate" evidence="18">
    <location>
        <position position="256"/>
    </location>
</feature>
<evidence type="ECO:0000256" key="20">
    <source>
        <dbReference type="PIRSR" id="PIRSR000732-3"/>
    </source>
</evidence>
<feature type="compositionally biased region" description="Low complexity" evidence="21">
    <location>
        <begin position="75"/>
        <end position="92"/>
    </location>
</feature>
<feature type="binding site" evidence="19">
    <location>
        <position position="393"/>
    </location>
    <ligand>
        <name>phosphoenolpyruvate</name>
        <dbReference type="ChEBI" id="CHEBI:58702"/>
    </ligand>
</feature>
<dbReference type="InterPro" id="IPR006318">
    <property type="entry name" value="PTS_EI-like"/>
</dbReference>
<protein>
    <recommendedName>
        <fullName evidence="7 17">Phosphoenolpyruvate-protein phosphotransferase</fullName>
        <ecNumber evidence="6 17">2.7.3.9</ecNumber>
    </recommendedName>
    <alternativeName>
        <fullName evidence="16 17">Phosphotransferase system, enzyme I</fullName>
    </alternativeName>
</protein>
<dbReference type="SUPFAM" id="SSF52009">
    <property type="entry name" value="Phosphohistidine domain"/>
    <property type="match status" value="1"/>
</dbReference>
<sequence length="619" mass="63260">MGISSREAQPCPARCSHADTSVPRRGARARRPLSRHGSATSVPGTAAGRVACGKDPRPTGARARPRGGSVAAPDLLRGLPAAPGSAAGPVLPMGRPPALPAPRAVTDPEQEIAAAVAALDRVHADLSARSAAARPGPARDILAAQAAIAADPDLRAGVLARVMAGEDAAHALRHAVDEHRRAFLVAGGRLAERAADLDDIAHRAVAGLLGLPMPGVPDPGHPFILVADDLSPADTASLDPAVVLALVTERGGPTCHTAILARALGLPAVVGCAGALAAATPARLAVVDGGTGHVRFGVAKHEIAAVRAAAPPARPAPGRGPGRTADGHPVELMLNIGSAADLAGLDVTGVPGVGLFRTEFLFLDRWTEPAEDEQAAAYAEVFAAFGHGRVTVRTLDAGADKPLPFLDLPEEANPALGLRGLRTARRRPDVLDTQLRAIARAAATAPAEVTVLAPMVSTPREAADFAARARRHGLARVGVMVEVPAAALLADRLLESVDLLNVGTNDLAQYALAADRHSGDLPDLLDPWQPALLHLVARCAEAGRRAGKPVCVCGEAAADPLLAPVLVGLGVTRLSMSARALPAVRANLARYDLAECRRMAGRALSASDAAQARTRAGSG</sequence>
<evidence type="ECO:0000259" key="24">
    <source>
        <dbReference type="Pfam" id="PF05524"/>
    </source>
</evidence>
<feature type="compositionally biased region" description="Low complexity" evidence="21">
    <location>
        <begin position="58"/>
        <end position="68"/>
    </location>
</feature>
<evidence type="ECO:0000256" key="12">
    <source>
        <dbReference type="ARBA" id="ARBA00022683"/>
    </source>
</evidence>
<keyword evidence="26" id="KW-1185">Reference proteome</keyword>
<keyword evidence="14 17" id="KW-0418">Kinase</keyword>
<proteinExistence type="inferred from homology"/>
<dbReference type="NCBIfam" id="TIGR01417">
    <property type="entry name" value="PTS_I_fam"/>
    <property type="match status" value="1"/>
</dbReference>
<dbReference type="SUPFAM" id="SSF51621">
    <property type="entry name" value="Phosphoenolpyruvate/pyruvate domain"/>
    <property type="match status" value="1"/>
</dbReference>
<feature type="active site" description="Proton donor" evidence="18">
    <location>
        <position position="553"/>
    </location>
</feature>
<dbReference type="PRINTS" id="PR01736">
    <property type="entry name" value="PHPHTRNFRASE"/>
</dbReference>
<dbReference type="PANTHER" id="PTHR46244">
    <property type="entry name" value="PHOSPHOENOLPYRUVATE-PROTEIN PHOSPHOTRANSFERASE"/>
    <property type="match status" value="1"/>
</dbReference>
<dbReference type="InterPro" id="IPR040442">
    <property type="entry name" value="Pyrv_kinase-like_dom_sf"/>
</dbReference>
<feature type="region of interest" description="Disordered" evidence="21">
    <location>
        <begin position="1"/>
        <end position="103"/>
    </location>
</feature>
<keyword evidence="13 17" id="KW-0479">Metal-binding</keyword>
<dbReference type="Proteomes" id="UP000251891">
    <property type="component" value="Unassembled WGS sequence"/>
</dbReference>
<feature type="binding site" evidence="19">
    <location>
        <begin position="505"/>
        <end position="506"/>
    </location>
    <ligand>
        <name>phosphoenolpyruvate</name>
        <dbReference type="ChEBI" id="CHEBI:58702"/>
    </ligand>
</feature>
<comment type="subcellular location">
    <subcellularLocation>
        <location evidence="4 17">Cytoplasm</location>
    </subcellularLocation>
</comment>
<evidence type="ECO:0000256" key="15">
    <source>
        <dbReference type="ARBA" id="ARBA00022842"/>
    </source>
</evidence>
<feature type="compositionally biased region" description="Basic residues" evidence="21">
    <location>
        <begin position="25"/>
        <end position="34"/>
    </location>
</feature>
<dbReference type="Gene3D" id="3.20.20.60">
    <property type="entry name" value="Phosphoenolpyruvate-binding domains"/>
    <property type="match status" value="1"/>
</dbReference>
<evidence type="ECO:0000313" key="25">
    <source>
        <dbReference type="EMBL" id="RAY12967.1"/>
    </source>
</evidence>
<evidence type="ECO:0000256" key="3">
    <source>
        <dbReference type="ARBA" id="ARBA00002728"/>
    </source>
</evidence>
<dbReference type="GO" id="GO:0008965">
    <property type="term" value="F:phosphoenolpyruvate-protein phosphotransferase activity"/>
    <property type="evidence" value="ECO:0007669"/>
    <property type="project" value="UniProtKB-EC"/>
</dbReference>
<evidence type="ECO:0000256" key="16">
    <source>
        <dbReference type="ARBA" id="ARBA00033235"/>
    </source>
</evidence>
<dbReference type="InterPro" id="IPR008731">
    <property type="entry name" value="PTS_EIN"/>
</dbReference>
<feature type="domain" description="PEP-utilising enzyme mobile" evidence="22">
    <location>
        <begin position="222"/>
        <end position="292"/>
    </location>
</feature>
<evidence type="ECO:0000256" key="13">
    <source>
        <dbReference type="ARBA" id="ARBA00022723"/>
    </source>
</evidence>
<evidence type="ECO:0000256" key="9">
    <source>
        <dbReference type="ARBA" id="ARBA00022490"/>
    </source>
</evidence>
<keyword evidence="15 17" id="KW-0460">Magnesium</keyword>
<dbReference type="InterPro" id="IPR018274">
    <property type="entry name" value="PEP_util_AS"/>
</dbReference>
<evidence type="ECO:0000256" key="5">
    <source>
        <dbReference type="ARBA" id="ARBA00007837"/>
    </source>
</evidence>
<comment type="caution">
    <text evidence="25">The sequence shown here is derived from an EMBL/GenBank/DDBJ whole genome shotgun (WGS) entry which is preliminary data.</text>
</comment>
<evidence type="ECO:0000256" key="7">
    <source>
        <dbReference type="ARBA" id="ARBA00016544"/>
    </source>
</evidence>
<dbReference type="SUPFAM" id="SSF47831">
    <property type="entry name" value="Enzyme I of the PEP:sugar phosphotransferase system HPr-binding (sub)domain"/>
    <property type="match status" value="1"/>
</dbReference>
<organism evidence="25 26">
    <name type="scientific">Actinomadura craniellae</name>
    <dbReference type="NCBI Taxonomy" id="2231787"/>
    <lineage>
        <taxon>Bacteria</taxon>
        <taxon>Bacillati</taxon>
        <taxon>Actinomycetota</taxon>
        <taxon>Actinomycetes</taxon>
        <taxon>Streptosporangiales</taxon>
        <taxon>Thermomonosporaceae</taxon>
        <taxon>Actinomadura</taxon>
    </lineage>
</organism>
<evidence type="ECO:0000256" key="18">
    <source>
        <dbReference type="PIRSR" id="PIRSR000732-1"/>
    </source>
</evidence>
<dbReference type="EMBL" id="QLYX01000011">
    <property type="protein sequence ID" value="RAY12967.1"/>
    <property type="molecule type" value="Genomic_DNA"/>
</dbReference>
<feature type="binding site" evidence="20">
    <location>
        <position position="482"/>
    </location>
    <ligand>
        <name>Mg(2+)</name>
        <dbReference type="ChEBI" id="CHEBI:18420"/>
    </ligand>
</feature>
<evidence type="ECO:0000256" key="4">
    <source>
        <dbReference type="ARBA" id="ARBA00004496"/>
    </source>
</evidence>
<keyword evidence="9 17" id="KW-0963">Cytoplasm</keyword>
<dbReference type="EC" id="2.7.3.9" evidence="6 17"/>
<dbReference type="Gene3D" id="3.50.30.10">
    <property type="entry name" value="Phosphohistidine domain"/>
    <property type="match status" value="1"/>
</dbReference>
<dbReference type="PIRSF" id="PIRSF000732">
    <property type="entry name" value="PTS_enzyme_I"/>
    <property type="match status" value="1"/>
</dbReference>
<dbReference type="GO" id="GO:0046872">
    <property type="term" value="F:metal ion binding"/>
    <property type="evidence" value="ECO:0007669"/>
    <property type="project" value="UniProtKB-KW"/>
</dbReference>
<dbReference type="Pfam" id="PF02896">
    <property type="entry name" value="PEP-utilizers_C"/>
    <property type="match status" value="1"/>
</dbReference>
<dbReference type="Pfam" id="PF05524">
    <property type="entry name" value="PEP-utilisers_N"/>
    <property type="match status" value="1"/>
</dbReference>
<evidence type="ECO:0000256" key="2">
    <source>
        <dbReference type="ARBA" id="ARBA00001946"/>
    </source>
</evidence>
<accession>A0A365H1L2</accession>
<dbReference type="InterPro" id="IPR024692">
    <property type="entry name" value="PTS_EI"/>
</dbReference>
<evidence type="ECO:0000256" key="14">
    <source>
        <dbReference type="ARBA" id="ARBA00022777"/>
    </source>
</evidence>
<evidence type="ECO:0000259" key="23">
    <source>
        <dbReference type="Pfam" id="PF02896"/>
    </source>
</evidence>